<keyword evidence="2" id="KW-0689">Ribosomal protein</keyword>
<dbReference type="AlphaFoldDB" id="X1GH16"/>
<dbReference type="PANTHER" id="PTHR11545">
    <property type="entry name" value="RIBOSOMAL PROTEIN L13"/>
    <property type="match status" value="1"/>
</dbReference>
<reference evidence="4" key="1">
    <citation type="journal article" date="2014" name="Front. Microbiol.">
        <title>High frequency of phylogenetically diverse reductive dehalogenase-homologous genes in deep subseafloor sedimentary metagenomes.</title>
        <authorList>
            <person name="Kawai M."/>
            <person name="Futagami T."/>
            <person name="Toyoda A."/>
            <person name="Takaki Y."/>
            <person name="Nishi S."/>
            <person name="Hori S."/>
            <person name="Arai W."/>
            <person name="Tsubouchi T."/>
            <person name="Morono Y."/>
            <person name="Uchiyama I."/>
            <person name="Ito T."/>
            <person name="Fujiyama A."/>
            <person name="Inagaki F."/>
            <person name="Takami H."/>
        </authorList>
    </citation>
    <scope>NUCLEOTIDE SEQUENCE</scope>
    <source>
        <strain evidence="4">Expedition CK06-06</strain>
    </source>
</reference>
<dbReference type="Gene3D" id="3.90.1180.10">
    <property type="entry name" value="Ribosomal protein L13"/>
    <property type="match status" value="1"/>
</dbReference>
<dbReference type="GO" id="GO:0022625">
    <property type="term" value="C:cytosolic large ribosomal subunit"/>
    <property type="evidence" value="ECO:0007669"/>
    <property type="project" value="TreeGrafter"/>
</dbReference>
<evidence type="ECO:0008006" key="5">
    <source>
        <dbReference type="Google" id="ProtNLM"/>
    </source>
</evidence>
<sequence>MKIALLVESVEMKTFVAKEHEIEKKWYLIDARDKILGRLASEIAIRLRGKHKPIFTPHMDAGDYIVVVNADKVILTGGKLDKKIYYRHSGYVG</sequence>
<comment type="caution">
    <text evidence="4">The sequence shown here is derived from an EMBL/GenBank/DDBJ whole genome shotgun (WGS) entry which is preliminary data.</text>
</comment>
<dbReference type="SUPFAM" id="SSF52161">
    <property type="entry name" value="Ribosomal protein L13"/>
    <property type="match status" value="1"/>
</dbReference>
<dbReference type="InterPro" id="IPR005823">
    <property type="entry name" value="Ribosomal_uL13_bac-type"/>
</dbReference>
<keyword evidence="3" id="KW-0687">Ribonucleoprotein</keyword>
<gene>
    <name evidence="4" type="ORF">S03H2_18729</name>
</gene>
<dbReference type="PANTHER" id="PTHR11545:SF2">
    <property type="entry name" value="LARGE RIBOSOMAL SUBUNIT PROTEIN UL13M"/>
    <property type="match status" value="1"/>
</dbReference>
<dbReference type="InterPro" id="IPR036899">
    <property type="entry name" value="Ribosomal_uL13_sf"/>
</dbReference>
<evidence type="ECO:0000256" key="3">
    <source>
        <dbReference type="ARBA" id="ARBA00023274"/>
    </source>
</evidence>
<comment type="similarity">
    <text evidence="1">Belongs to the universal ribosomal protein uL13 family.</text>
</comment>
<proteinExistence type="inferred from homology"/>
<dbReference type="CDD" id="cd00392">
    <property type="entry name" value="Ribosomal_L13"/>
    <property type="match status" value="1"/>
</dbReference>
<dbReference type="GO" id="GO:0017148">
    <property type="term" value="P:negative regulation of translation"/>
    <property type="evidence" value="ECO:0007669"/>
    <property type="project" value="TreeGrafter"/>
</dbReference>
<dbReference type="GO" id="GO:0003729">
    <property type="term" value="F:mRNA binding"/>
    <property type="evidence" value="ECO:0007669"/>
    <property type="project" value="TreeGrafter"/>
</dbReference>
<dbReference type="InterPro" id="IPR005822">
    <property type="entry name" value="Ribosomal_uL13"/>
</dbReference>
<dbReference type="GO" id="GO:0003735">
    <property type="term" value="F:structural constituent of ribosome"/>
    <property type="evidence" value="ECO:0007669"/>
    <property type="project" value="InterPro"/>
</dbReference>
<evidence type="ECO:0000256" key="2">
    <source>
        <dbReference type="ARBA" id="ARBA00022980"/>
    </source>
</evidence>
<dbReference type="Pfam" id="PF00572">
    <property type="entry name" value="Ribosomal_L13"/>
    <property type="match status" value="1"/>
</dbReference>
<organism evidence="4">
    <name type="scientific">marine sediment metagenome</name>
    <dbReference type="NCBI Taxonomy" id="412755"/>
    <lineage>
        <taxon>unclassified sequences</taxon>
        <taxon>metagenomes</taxon>
        <taxon>ecological metagenomes</taxon>
    </lineage>
</organism>
<accession>X1GH16</accession>
<name>X1GH16_9ZZZZ</name>
<dbReference type="EMBL" id="BARU01009735">
    <property type="protein sequence ID" value="GAH40909.1"/>
    <property type="molecule type" value="Genomic_DNA"/>
</dbReference>
<protein>
    <recommendedName>
        <fullName evidence="5">50S ribosomal protein L13</fullName>
    </recommendedName>
</protein>
<dbReference type="NCBIfam" id="TIGR01066">
    <property type="entry name" value="rplM_bact"/>
    <property type="match status" value="1"/>
</dbReference>
<evidence type="ECO:0000313" key="4">
    <source>
        <dbReference type="EMBL" id="GAH40909.1"/>
    </source>
</evidence>
<evidence type="ECO:0000256" key="1">
    <source>
        <dbReference type="ARBA" id="ARBA00006227"/>
    </source>
</evidence>
<dbReference type="PIRSF" id="PIRSF002181">
    <property type="entry name" value="Ribosomal_L13"/>
    <property type="match status" value="1"/>
</dbReference>
<dbReference type="GO" id="GO:0006412">
    <property type="term" value="P:translation"/>
    <property type="evidence" value="ECO:0007669"/>
    <property type="project" value="InterPro"/>
</dbReference>
<feature type="non-terminal residue" evidence="4">
    <location>
        <position position="93"/>
    </location>
</feature>